<dbReference type="PATRIC" id="fig|1423.167.peg.2152"/>
<evidence type="ECO:0000256" key="3">
    <source>
        <dbReference type="ARBA" id="ARBA00023002"/>
    </source>
</evidence>
<reference evidence="11 15" key="2">
    <citation type="submission" date="2015-09" db="EMBL/GenBank/DDBJ databases">
        <title>Spore heat resistance.</title>
        <authorList>
            <person name="Boekhorst J."/>
            <person name="Berendsen E.M."/>
            <person name="Wells-Bennik M.H."/>
            <person name="Kuipers O.P."/>
        </authorList>
    </citation>
    <scope>NUCLEOTIDE SEQUENCE [LARGE SCALE GENOMIC DNA]</scope>
    <source>
        <strain evidence="11 15">B4122</strain>
    </source>
</reference>
<evidence type="ECO:0000256" key="7">
    <source>
        <dbReference type="ARBA" id="ARBA00067530"/>
    </source>
</evidence>
<dbReference type="InterPro" id="IPR003560">
    <property type="entry name" value="DHB_DH"/>
</dbReference>
<comment type="similarity">
    <text evidence="2 9">Belongs to the short-chain dehydrogenases/reductases (SDR) family.</text>
</comment>
<dbReference type="NCBIfam" id="NF006074">
    <property type="entry name" value="PRK08220.1"/>
    <property type="match status" value="1"/>
</dbReference>
<evidence type="ECO:0000256" key="2">
    <source>
        <dbReference type="ARBA" id="ARBA00006484"/>
    </source>
</evidence>
<dbReference type="CDD" id="cd05331">
    <property type="entry name" value="DH-DHB-DH_SDR_c"/>
    <property type="match status" value="1"/>
</dbReference>
<evidence type="ECO:0000256" key="4">
    <source>
        <dbReference type="ARBA" id="ARBA00023027"/>
    </source>
</evidence>
<dbReference type="EMBL" id="CP120576">
    <property type="protein sequence ID" value="WEY86607.1"/>
    <property type="molecule type" value="Genomic_DNA"/>
</dbReference>
<dbReference type="Proteomes" id="UP000076442">
    <property type="component" value="Unassembled WGS sequence"/>
</dbReference>
<dbReference type="RefSeq" id="WP_014480725.1">
    <property type="nucleotide sequence ID" value="NZ_AP024626.1"/>
</dbReference>
<evidence type="ECO:0000313" key="14">
    <source>
        <dbReference type="Proteomes" id="UP000032247"/>
    </source>
</evidence>
<dbReference type="Proteomes" id="UP001214898">
    <property type="component" value="Chromosome"/>
</dbReference>
<dbReference type="GO" id="GO:0008667">
    <property type="term" value="F:2,3-dihydro-2,3-dihydroxybenzoate dehydrogenase activity"/>
    <property type="evidence" value="ECO:0007669"/>
    <property type="project" value="UniProtKB-UniRule"/>
</dbReference>
<accession>A0A0D1KGS9</accession>
<dbReference type="InterPro" id="IPR020904">
    <property type="entry name" value="Sc_DH/Rdtase_CS"/>
</dbReference>
<gene>
    <name evidence="13" type="primary">dhbA</name>
    <name evidence="11" type="ORF">B4122_3307</name>
    <name evidence="12" type="ORF">J5227_12175</name>
    <name evidence="13" type="ORF">P5633_07945</name>
    <name evidence="10" type="ORF">SC09_contig4orf00154</name>
</gene>
<dbReference type="InterPro" id="IPR002347">
    <property type="entry name" value="SDR_fam"/>
</dbReference>
<name>A0A0D1KGS9_BACIU</name>
<evidence type="ECO:0000256" key="9">
    <source>
        <dbReference type="RuleBase" id="RU000363"/>
    </source>
</evidence>
<evidence type="ECO:0000256" key="1">
    <source>
        <dbReference type="ARBA" id="ARBA00004924"/>
    </source>
</evidence>
<dbReference type="EMBL" id="JXBC01000013">
    <property type="protein sequence ID" value="KIU05387.1"/>
    <property type="molecule type" value="Genomic_DNA"/>
</dbReference>
<evidence type="ECO:0000256" key="6">
    <source>
        <dbReference type="ARBA" id="ARBA00066334"/>
    </source>
</evidence>
<dbReference type="Pfam" id="PF00106">
    <property type="entry name" value="adh_short"/>
    <property type="match status" value="1"/>
</dbReference>
<dbReference type="InterPro" id="IPR036291">
    <property type="entry name" value="NAD(P)-bd_dom_sf"/>
</dbReference>
<reference evidence="10 14" key="1">
    <citation type="submission" date="2014-12" db="EMBL/GenBank/DDBJ databases">
        <title>Comparative genome analysis of Bacillus coagulans HM-08, Clostridium butyricum HM-68, Bacillus subtilis HM-66 and Bacillus licheniformis BL-09.</title>
        <authorList>
            <person name="Zhang H."/>
        </authorList>
    </citation>
    <scope>NUCLEOTIDE SEQUENCE [LARGE SCALE GENOMIC DNA]</scope>
    <source>
        <strain evidence="10 14">HM-66</strain>
    </source>
</reference>
<dbReference type="PRINTS" id="PR01397">
    <property type="entry name" value="DHBDHDRGNASE"/>
</dbReference>
<dbReference type="PROSITE" id="PS00061">
    <property type="entry name" value="ADH_SHORT"/>
    <property type="match status" value="1"/>
</dbReference>
<comment type="catalytic activity">
    <reaction evidence="5">
        <text>(2S,3S)-2,3-dihydroxy-2,3-dihydrobenzoate + NAD(+) = 2,3-dihydroxybenzoate + NADH + H(+)</text>
        <dbReference type="Rhea" id="RHEA:23824"/>
        <dbReference type="ChEBI" id="CHEBI:15378"/>
        <dbReference type="ChEBI" id="CHEBI:36654"/>
        <dbReference type="ChEBI" id="CHEBI:57540"/>
        <dbReference type="ChEBI" id="CHEBI:57945"/>
        <dbReference type="ChEBI" id="CHEBI:58764"/>
        <dbReference type="EC" id="1.3.1.28"/>
    </reaction>
</comment>
<dbReference type="GO" id="GO:0016616">
    <property type="term" value="F:oxidoreductase activity, acting on the CH-OH group of donors, NAD or NADP as acceptor"/>
    <property type="evidence" value="ECO:0007669"/>
    <property type="project" value="TreeGrafter"/>
</dbReference>
<sequence>MNAKSIEGKIAFITGAAQGIGEAVARTLASQGAHIAAVDYNPEKLEKVVSSLKAEGRHAEAFPADVRDSAAIDEITARIEREMGPIDILVNVAGVLRPGLIHSLSDEEWEATFSVNSTGVFNASRSVSKYMMDRRSGSIVTVGSNAAGVPRTSMAAYASSKAAAVMFTKCLGLELAEYNIRCNIVSPGSTETDMQWSLWADENGAEQVIKGSLETFKTGIPLKKLAKPSDIADAVLFLVSGQAGHITMHNLCVDGGATLGV</sequence>
<evidence type="ECO:0000256" key="5">
    <source>
        <dbReference type="ARBA" id="ARBA00052874"/>
    </source>
</evidence>
<dbReference type="NCBIfam" id="TIGR04316">
    <property type="entry name" value="dhbA_paeA"/>
    <property type="match status" value="1"/>
</dbReference>
<proteinExistence type="inferred from homology"/>
<keyword evidence="4" id="KW-0520">NAD</keyword>
<dbReference type="PRINTS" id="PR00080">
    <property type="entry name" value="SDRFAMILY"/>
</dbReference>
<dbReference type="Gene3D" id="3.40.50.720">
    <property type="entry name" value="NAD(P)-binding Rossmann-like Domain"/>
    <property type="match status" value="1"/>
</dbReference>
<dbReference type="PANTHER" id="PTHR42760:SF115">
    <property type="entry name" value="3-OXOACYL-[ACYL-CARRIER-PROTEIN] REDUCTASE FABG"/>
    <property type="match status" value="1"/>
</dbReference>
<comment type="pathway">
    <text evidence="1">Siderophore biosynthesis.</text>
</comment>
<evidence type="ECO:0000313" key="13">
    <source>
        <dbReference type="EMBL" id="WEY86607.1"/>
    </source>
</evidence>
<dbReference type="STRING" id="483913.AN935_16055"/>
<dbReference type="FunFam" id="3.40.50.720:FF:000160">
    <property type="entry name" value="2,3-dihydro-2,3-dihydroxybenzoate dehydrogenase"/>
    <property type="match status" value="1"/>
</dbReference>
<dbReference type="EC" id="1.3.1.28" evidence="6 8"/>
<reference evidence="13" key="4">
    <citation type="submission" date="2023-03" db="EMBL/GenBank/DDBJ databases">
        <title>Complete genome sequences of 52 Bacillus and Priestia strains isolated from West-African fermentations and 26 reference strains from the DSMZ collection.</title>
        <authorList>
            <person name="Wiedenbein E.S."/>
            <person name="Canoy T.S."/>
            <person name="Hui Y."/>
            <person name="Parkouda C."/>
            <person name="Dawende C."/>
            <person name="Ametefe E."/>
            <person name="Jespersen L."/>
            <person name="Nielsen D.S."/>
        </authorList>
    </citation>
    <scope>NUCLEOTIDE SEQUENCE</scope>
    <source>
        <strain evidence="13">PRO56</strain>
    </source>
</reference>
<dbReference type="PANTHER" id="PTHR42760">
    <property type="entry name" value="SHORT-CHAIN DEHYDROGENASES/REDUCTASES FAMILY MEMBER"/>
    <property type="match status" value="1"/>
</dbReference>
<dbReference type="EMBL" id="LJZV01000016">
    <property type="protein sequence ID" value="KZD90386.1"/>
    <property type="molecule type" value="Genomic_DNA"/>
</dbReference>
<evidence type="ECO:0000313" key="10">
    <source>
        <dbReference type="EMBL" id="KIU05387.1"/>
    </source>
</evidence>
<reference evidence="12" key="3">
    <citation type="submission" date="2021-03" db="EMBL/GenBank/DDBJ databases">
        <title>Isolation of Bacillus subtilis from fermented food sample.</title>
        <authorList>
            <person name="Lakshmanan V."/>
            <person name="Athira K."/>
            <person name="Rajagopal K."/>
        </authorList>
    </citation>
    <scope>NUCLEOTIDE SEQUENCE</scope>
    <source>
        <strain evidence="12">S1</strain>
    </source>
</reference>
<evidence type="ECO:0000256" key="8">
    <source>
        <dbReference type="NCBIfam" id="TIGR04316"/>
    </source>
</evidence>
<organism evidence="10 14">
    <name type="scientific">Bacillus subtilis</name>
    <dbReference type="NCBI Taxonomy" id="1423"/>
    <lineage>
        <taxon>Bacteria</taxon>
        <taxon>Bacillati</taxon>
        <taxon>Bacillota</taxon>
        <taxon>Bacilli</taxon>
        <taxon>Bacillales</taxon>
        <taxon>Bacillaceae</taxon>
        <taxon>Bacillus</taxon>
    </lineage>
</organism>
<dbReference type="SUPFAM" id="SSF51735">
    <property type="entry name" value="NAD(P)-binding Rossmann-fold domains"/>
    <property type="match status" value="1"/>
</dbReference>
<protein>
    <recommendedName>
        <fullName evidence="7 8">2,3-dihydro-2,3-dihydroxybenzoate dehydrogenase</fullName>
        <ecNumber evidence="6 8">1.3.1.28</ecNumber>
    </recommendedName>
</protein>
<evidence type="ECO:0000313" key="12">
    <source>
        <dbReference type="EMBL" id="MBO3795044.1"/>
    </source>
</evidence>
<keyword evidence="3 12" id="KW-0560">Oxidoreductase</keyword>
<dbReference type="AlphaFoldDB" id="A0A0D1KGS9"/>
<dbReference type="GO" id="GO:0019290">
    <property type="term" value="P:siderophore biosynthetic process"/>
    <property type="evidence" value="ECO:0007669"/>
    <property type="project" value="InterPro"/>
</dbReference>
<dbReference type="Proteomes" id="UP000032247">
    <property type="component" value="Unassembled WGS sequence"/>
</dbReference>
<dbReference type="EMBL" id="JAGFPW010000009">
    <property type="protein sequence ID" value="MBO3795044.1"/>
    <property type="molecule type" value="Genomic_DNA"/>
</dbReference>
<evidence type="ECO:0000313" key="11">
    <source>
        <dbReference type="EMBL" id="KZD90386.1"/>
    </source>
</evidence>
<dbReference type="Proteomes" id="UP000665181">
    <property type="component" value="Unassembled WGS sequence"/>
</dbReference>
<evidence type="ECO:0000313" key="15">
    <source>
        <dbReference type="Proteomes" id="UP000076442"/>
    </source>
</evidence>